<accession>A0A5F8GKL3</accession>
<dbReference type="Proteomes" id="UP000002280">
    <property type="component" value="Chromosome 4"/>
</dbReference>
<proteinExistence type="predicted"/>
<keyword evidence="2" id="KW-1185">Reference proteome</keyword>
<dbReference type="InParanoid" id="A0A5F8GKL3"/>
<reference evidence="1 2" key="1">
    <citation type="journal article" date="2007" name="Nature">
        <title>Genome of the marsupial Monodelphis domestica reveals innovation in non-coding sequences.</title>
        <authorList>
            <person name="Mikkelsen T.S."/>
            <person name="Wakefield M.J."/>
            <person name="Aken B."/>
            <person name="Amemiya C.T."/>
            <person name="Chang J.L."/>
            <person name="Duke S."/>
            <person name="Garber M."/>
            <person name="Gentles A.J."/>
            <person name="Goodstadt L."/>
            <person name="Heger A."/>
            <person name="Jurka J."/>
            <person name="Kamal M."/>
            <person name="Mauceli E."/>
            <person name="Searle S.M."/>
            <person name="Sharpe T."/>
            <person name="Baker M.L."/>
            <person name="Batzer M.A."/>
            <person name="Benos P.V."/>
            <person name="Belov K."/>
            <person name="Clamp M."/>
            <person name="Cook A."/>
            <person name="Cuff J."/>
            <person name="Das R."/>
            <person name="Davidow L."/>
            <person name="Deakin J.E."/>
            <person name="Fazzari M.J."/>
            <person name="Glass J.L."/>
            <person name="Grabherr M."/>
            <person name="Greally J.M."/>
            <person name="Gu W."/>
            <person name="Hore T.A."/>
            <person name="Huttley G.A."/>
            <person name="Kleber M."/>
            <person name="Jirtle R.L."/>
            <person name="Koina E."/>
            <person name="Lee J.T."/>
            <person name="Mahony S."/>
            <person name="Marra M.A."/>
            <person name="Miller R.D."/>
            <person name="Nicholls R.D."/>
            <person name="Oda M."/>
            <person name="Papenfuss A.T."/>
            <person name="Parra Z.E."/>
            <person name="Pollock D.D."/>
            <person name="Ray D.A."/>
            <person name="Schein J.E."/>
            <person name="Speed T.P."/>
            <person name="Thompson K."/>
            <person name="VandeBerg J.L."/>
            <person name="Wade C.M."/>
            <person name="Walker J.A."/>
            <person name="Waters P.D."/>
            <person name="Webber C."/>
            <person name="Weidman J.R."/>
            <person name="Xie X."/>
            <person name="Zody M.C."/>
            <person name="Baldwin J."/>
            <person name="Abdouelleil A."/>
            <person name="Abdulkadir J."/>
            <person name="Abebe A."/>
            <person name="Abera B."/>
            <person name="Abreu J."/>
            <person name="Acer S.C."/>
            <person name="Aftuck L."/>
            <person name="Alexander A."/>
            <person name="An P."/>
            <person name="Anderson E."/>
            <person name="Anderson S."/>
            <person name="Arachi H."/>
            <person name="Azer M."/>
            <person name="Bachantsang P."/>
            <person name="Barry A."/>
            <person name="Bayul T."/>
            <person name="Berlin A."/>
            <person name="Bessette D."/>
            <person name="Bloom T."/>
            <person name="Bloom T."/>
            <person name="Boguslavskiy L."/>
            <person name="Bonnet C."/>
            <person name="Boukhgalter B."/>
            <person name="Bourzgui I."/>
            <person name="Brown A."/>
            <person name="Cahill P."/>
            <person name="Channer S."/>
            <person name="Cheshatsang Y."/>
            <person name="Chuda L."/>
            <person name="Citroen M."/>
            <person name="Collymore A."/>
            <person name="Cooke P."/>
            <person name="Costello M."/>
            <person name="D'Aco K."/>
            <person name="Daza R."/>
            <person name="De Haan G."/>
            <person name="DeGray S."/>
            <person name="DeMaso C."/>
            <person name="Dhargay N."/>
            <person name="Dooley K."/>
            <person name="Dooley E."/>
            <person name="Doricent M."/>
            <person name="Dorje P."/>
            <person name="Dorjee K."/>
            <person name="Dupes A."/>
            <person name="Elong R."/>
            <person name="Falk J."/>
            <person name="Farina A."/>
            <person name="Faro S."/>
            <person name="Ferguson D."/>
            <person name="Fisher S."/>
            <person name="Foley C.D."/>
            <person name="Franke A."/>
            <person name="Friedrich D."/>
            <person name="Gadbois L."/>
            <person name="Gearin G."/>
            <person name="Gearin C.R."/>
            <person name="Giannoukos G."/>
            <person name="Goode T."/>
            <person name="Graham J."/>
            <person name="Grandbois E."/>
            <person name="Grewal S."/>
            <person name="Gyaltsen K."/>
            <person name="Hafez N."/>
            <person name="Hagos B."/>
            <person name="Hall J."/>
            <person name="Henson C."/>
            <person name="Hollinger A."/>
            <person name="Honan T."/>
            <person name="Huard M.D."/>
            <person name="Hughes L."/>
            <person name="Hurhula B."/>
            <person name="Husby M.E."/>
            <person name="Kamat A."/>
            <person name="Kanga B."/>
            <person name="Kashin S."/>
            <person name="Khazanovich D."/>
            <person name="Kisner P."/>
            <person name="Lance K."/>
            <person name="Lara M."/>
            <person name="Lee W."/>
            <person name="Lennon N."/>
            <person name="Letendre F."/>
            <person name="LeVine R."/>
            <person name="Lipovsky A."/>
            <person name="Liu X."/>
            <person name="Liu J."/>
            <person name="Liu S."/>
            <person name="Lokyitsang T."/>
            <person name="Lokyitsang Y."/>
            <person name="Lubonja R."/>
            <person name="Lui A."/>
            <person name="MacDonald P."/>
            <person name="Magnisalis V."/>
            <person name="Maru K."/>
            <person name="Matthews C."/>
            <person name="McCusker W."/>
            <person name="McDonough S."/>
            <person name="Mehta T."/>
            <person name="Meldrim J."/>
            <person name="Meneus L."/>
            <person name="Mihai O."/>
            <person name="Mihalev A."/>
            <person name="Mihova T."/>
            <person name="Mittelman R."/>
            <person name="Mlenga V."/>
            <person name="Montmayeur A."/>
            <person name="Mulrain L."/>
            <person name="Navidi A."/>
            <person name="Naylor J."/>
            <person name="Negash T."/>
            <person name="Nguyen T."/>
            <person name="Nguyen N."/>
            <person name="Nicol R."/>
            <person name="Norbu C."/>
            <person name="Norbu N."/>
            <person name="Novod N."/>
            <person name="O'Neill B."/>
            <person name="Osman S."/>
            <person name="Markiewicz E."/>
            <person name="Oyono O.L."/>
            <person name="Patti C."/>
            <person name="Phunkhang P."/>
            <person name="Pierre F."/>
            <person name="Priest M."/>
            <person name="Raghuraman S."/>
            <person name="Rege F."/>
            <person name="Reyes R."/>
            <person name="Rise C."/>
            <person name="Rogov P."/>
            <person name="Ross K."/>
            <person name="Ryan E."/>
            <person name="Settipalli S."/>
            <person name="Shea T."/>
            <person name="Sherpa N."/>
            <person name="Shi L."/>
            <person name="Shih D."/>
            <person name="Sparrow T."/>
            <person name="Spaulding J."/>
            <person name="Stalker J."/>
            <person name="Stange-Thomann N."/>
            <person name="Stavropoulos S."/>
            <person name="Stone C."/>
            <person name="Strader C."/>
            <person name="Tesfaye S."/>
            <person name="Thomson T."/>
            <person name="Thoulutsang Y."/>
            <person name="Thoulutsang D."/>
            <person name="Topham K."/>
            <person name="Topping I."/>
            <person name="Tsamla T."/>
            <person name="Vassiliev H."/>
            <person name="Vo A."/>
            <person name="Wangchuk T."/>
            <person name="Wangdi T."/>
            <person name="Weiand M."/>
            <person name="Wilkinson J."/>
            <person name="Wilson A."/>
            <person name="Yadav S."/>
            <person name="Young G."/>
            <person name="Yu Q."/>
            <person name="Zembek L."/>
            <person name="Zhong D."/>
            <person name="Zimmer A."/>
            <person name="Zwirko Z."/>
            <person name="Jaffe D.B."/>
            <person name="Alvarez P."/>
            <person name="Brockman W."/>
            <person name="Butler J."/>
            <person name="Chin C."/>
            <person name="Gnerre S."/>
            <person name="MacCallum I."/>
            <person name="Graves J.A."/>
            <person name="Ponting C.P."/>
            <person name="Breen M."/>
            <person name="Samollow P.B."/>
            <person name="Lander E.S."/>
            <person name="Lindblad-Toh K."/>
        </authorList>
    </citation>
    <scope>NUCLEOTIDE SEQUENCE [LARGE SCALE GENOMIC DNA]</scope>
</reference>
<dbReference type="Bgee" id="ENSMODG00000048830">
    <property type="expression patterns" value="Expressed in skeleton of lower jaw and 1 other cell type or tissue"/>
</dbReference>
<evidence type="ECO:0000313" key="1">
    <source>
        <dbReference type="Ensembl" id="ENSMODP00000048045.1"/>
    </source>
</evidence>
<evidence type="ECO:0000313" key="2">
    <source>
        <dbReference type="Proteomes" id="UP000002280"/>
    </source>
</evidence>
<dbReference type="Ensembl" id="ENSMODT00000081881.1">
    <property type="protein sequence ID" value="ENSMODP00000048045.1"/>
    <property type="gene ID" value="ENSMODG00000048830.1"/>
</dbReference>
<organism evidence="1 2">
    <name type="scientific">Monodelphis domestica</name>
    <name type="common">Gray short-tailed opossum</name>
    <dbReference type="NCBI Taxonomy" id="13616"/>
    <lineage>
        <taxon>Eukaryota</taxon>
        <taxon>Metazoa</taxon>
        <taxon>Chordata</taxon>
        <taxon>Craniata</taxon>
        <taxon>Vertebrata</taxon>
        <taxon>Euteleostomi</taxon>
        <taxon>Mammalia</taxon>
        <taxon>Metatheria</taxon>
        <taxon>Didelphimorphia</taxon>
        <taxon>Didelphidae</taxon>
        <taxon>Monodelphis</taxon>
    </lineage>
</organism>
<reference evidence="1" key="3">
    <citation type="submission" date="2025-09" db="UniProtKB">
        <authorList>
            <consortium name="Ensembl"/>
        </authorList>
    </citation>
    <scope>IDENTIFICATION</scope>
</reference>
<name>A0A5F8GKL3_MONDO</name>
<sequence>MGTQESHMKGCDYLLEFLPIRNNDVREGEILETQQAEEPCPLSHYQRQGPSVFSALSAMLSVLKKIKEGP</sequence>
<protein>
    <submittedName>
        <fullName evidence="1">Uncharacterized protein</fullName>
    </submittedName>
</protein>
<reference evidence="1" key="2">
    <citation type="submission" date="2025-08" db="UniProtKB">
        <authorList>
            <consortium name="Ensembl"/>
        </authorList>
    </citation>
    <scope>IDENTIFICATION</scope>
</reference>
<dbReference type="AlphaFoldDB" id="A0A5F8GKL3"/>